<name>A0A0E9WSZ5_ANGAN</name>
<organism evidence="1">
    <name type="scientific">Anguilla anguilla</name>
    <name type="common">European freshwater eel</name>
    <name type="synonym">Muraena anguilla</name>
    <dbReference type="NCBI Taxonomy" id="7936"/>
    <lineage>
        <taxon>Eukaryota</taxon>
        <taxon>Metazoa</taxon>
        <taxon>Chordata</taxon>
        <taxon>Craniata</taxon>
        <taxon>Vertebrata</taxon>
        <taxon>Euteleostomi</taxon>
        <taxon>Actinopterygii</taxon>
        <taxon>Neopterygii</taxon>
        <taxon>Teleostei</taxon>
        <taxon>Anguilliformes</taxon>
        <taxon>Anguillidae</taxon>
        <taxon>Anguilla</taxon>
    </lineage>
</organism>
<protein>
    <submittedName>
        <fullName evidence="1">Uncharacterized protein</fullName>
    </submittedName>
</protein>
<sequence length="73" mass="8304">MAAVESREHSYQSVPGDFPWRQFCLTLLFSTGVIEPQAPFQPHFGSHCGPDFLFVLFYFISCSCMSSYSDKID</sequence>
<reference evidence="1" key="2">
    <citation type="journal article" date="2015" name="Fish Shellfish Immunol.">
        <title>Early steps in the European eel (Anguilla anguilla)-Vibrio vulnificus interaction in the gills: Role of the RtxA13 toxin.</title>
        <authorList>
            <person name="Callol A."/>
            <person name="Pajuelo D."/>
            <person name="Ebbesson L."/>
            <person name="Teles M."/>
            <person name="MacKenzie S."/>
            <person name="Amaro C."/>
        </authorList>
    </citation>
    <scope>NUCLEOTIDE SEQUENCE</scope>
</reference>
<accession>A0A0E9WSZ5</accession>
<reference evidence="1" key="1">
    <citation type="submission" date="2014-11" db="EMBL/GenBank/DDBJ databases">
        <authorList>
            <person name="Amaro Gonzalez C."/>
        </authorList>
    </citation>
    <scope>NUCLEOTIDE SEQUENCE</scope>
</reference>
<dbReference type="AlphaFoldDB" id="A0A0E9WSZ5"/>
<dbReference type="EMBL" id="GBXM01015085">
    <property type="protein sequence ID" value="JAH93492.1"/>
    <property type="molecule type" value="Transcribed_RNA"/>
</dbReference>
<evidence type="ECO:0000313" key="1">
    <source>
        <dbReference type="EMBL" id="JAH93492.1"/>
    </source>
</evidence>
<proteinExistence type="predicted"/>